<evidence type="ECO:0000256" key="9">
    <source>
        <dbReference type="ARBA" id="ARBA00040743"/>
    </source>
</evidence>
<organism evidence="14 15">
    <name type="scientific">SAR324 cluster bacterium</name>
    <dbReference type="NCBI Taxonomy" id="2024889"/>
    <lineage>
        <taxon>Bacteria</taxon>
        <taxon>Deltaproteobacteria</taxon>
        <taxon>SAR324 cluster</taxon>
    </lineage>
</organism>
<keyword evidence="4 12" id="KW-0812">Transmembrane</keyword>
<dbReference type="PROSITE" id="PS50198">
    <property type="entry name" value="PPIC_PPIASE_2"/>
    <property type="match status" value="1"/>
</dbReference>
<dbReference type="GO" id="GO:0003755">
    <property type="term" value="F:peptidyl-prolyl cis-trans isomerase activity"/>
    <property type="evidence" value="ECO:0007669"/>
    <property type="project" value="UniProtKB-KW"/>
</dbReference>
<protein>
    <recommendedName>
        <fullName evidence="9">Periplasmic chaperone PpiD</fullName>
    </recommendedName>
    <alternativeName>
        <fullName evidence="10">Periplasmic folding chaperone</fullName>
    </alternativeName>
</protein>
<dbReference type="Pfam" id="PF13616">
    <property type="entry name" value="Rotamase_3"/>
    <property type="match status" value="1"/>
</dbReference>
<keyword evidence="6 12" id="KW-0472">Membrane</keyword>
<dbReference type="Gene3D" id="3.10.50.40">
    <property type="match status" value="1"/>
</dbReference>
<keyword evidence="11" id="KW-0413">Isomerase</keyword>
<dbReference type="SUPFAM" id="SSF109998">
    <property type="entry name" value="Triger factor/SurA peptide-binding domain-like"/>
    <property type="match status" value="1"/>
</dbReference>
<dbReference type="InterPro" id="IPR046357">
    <property type="entry name" value="PPIase_dom_sf"/>
</dbReference>
<dbReference type="Pfam" id="PF13624">
    <property type="entry name" value="SurA_N_3"/>
    <property type="match status" value="1"/>
</dbReference>
<keyword evidence="2" id="KW-1003">Cell membrane</keyword>
<dbReference type="InterPro" id="IPR027304">
    <property type="entry name" value="Trigger_fact/SurA_dom_sf"/>
</dbReference>
<keyword evidence="5 12" id="KW-1133">Transmembrane helix</keyword>
<evidence type="ECO:0000256" key="1">
    <source>
        <dbReference type="ARBA" id="ARBA00004382"/>
    </source>
</evidence>
<dbReference type="SUPFAM" id="SSF54534">
    <property type="entry name" value="FKBP-like"/>
    <property type="match status" value="1"/>
</dbReference>
<dbReference type="EMBL" id="JAAZON010000462">
    <property type="protein sequence ID" value="NMC63526.1"/>
    <property type="molecule type" value="Genomic_DNA"/>
</dbReference>
<evidence type="ECO:0000256" key="7">
    <source>
        <dbReference type="ARBA" id="ARBA00023186"/>
    </source>
</evidence>
<proteinExistence type="inferred from homology"/>
<comment type="caution">
    <text evidence="14">The sequence shown here is derived from an EMBL/GenBank/DDBJ whole genome shotgun (WGS) entry which is preliminary data.</text>
</comment>
<reference evidence="14 15" key="1">
    <citation type="journal article" date="2020" name="Biotechnol. Biofuels">
        <title>New insights from the biogas microbiome by comprehensive genome-resolved metagenomics of nearly 1600 species originating from multiple anaerobic digesters.</title>
        <authorList>
            <person name="Campanaro S."/>
            <person name="Treu L."/>
            <person name="Rodriguez-R L.M."/>
            <person name="Kovalovszki A."/>
            <person name="Ziels R.M."/>
            <person name="Maus I."/>
            <person name="Zhu X."/>
            <person name="Kougias P.G."/>
            <person name="Basile A."/>
            <person name="Luo G."/>
            <person name="Schluter A."/>
            <person name="Konstantinidis K.T."/>
            <person name="Angelidaki I."/>
        </authorList>
    </citation>
    <scope>NUCLEOTIDE SEQUENCE [LARGE SCALE GENOMIC DNA]</scope>
    <source>
        <strain evidence="14">AS27yjCOA_65</strain>
    </source>
</reference>
<keyword evidence="7" id="KW-0143">Chaperone</keyword>
<feature type="transmembrane region" description="Helical" evidence="12">
    <location>
        <begin position="12"/>
        <end position="31"/>
    </location>
</feature>
<name>A0A7X9FSW1_9DELT</name>
<evidence type="ECO:0000256" key="10">
    <source>
        <dbReference type="ARBA" id="ARBA00042775"/>
    </source>
</evidence>
<evidence type="ECO:0000256" key="6">
    <source>
        <dbReference type="ARBA" id="ARBA00023136"/>
    </source>
</evidence>
<feature type="domain" description="PpiC" evidence="13">
    <location>
        <begin position="265"/>
        <end position="373"/>
    </location>
</feature>
<keyword evidence="3" id="KW-0997">Cell inner membrane</keyword>
<comment type="similarity">
    <text evidence="8">Belongs to the PpiD chaperone family.</text>
</comment>
<evidence type="ECO:0000313" key="14">
    <source>
        <dbReference type="EMBL" id="NMC63526.1"/>
    </source>
</evidence>
<dbReference type="Gene3D" id="1.10.4030.10">
    <property type="entry name" value="Porin chaperone SurA, peptide-binding domain"/>
    <property type="match status" value="1"/>
</dbReference>
<evidence type="ECO:0000256" key="2">
    <source>
        <dbReference type="ARBA" id="ARBA00022475"/>
    </source>
</evidence>
<evidence type="ECO:0000256" key="5">
    <source>
        <dbReference type="ARBA" id="ARBA00022989"/>
    </source>
</evidence>
<dbReference type="Proteomes" id="UP000524246">
    <property type="component" value="Unassembled WGS sequence"/>
</dbReference>
<dbReference type="InterPro" id="IPR000297">
    <property type="entry name" value="PPIase_PpiC"/>
</dbReference>
<dbReference type="PANTHER" id="PTHR47529">
    <property type="entry name" value="PEPTIDYL-PROLYL CIS-TRANS ISOMERASE D"/>
    <property type="match status" value="1"/>
</dbReference>
<evidence type="ECO:0000256" key="3">
    <source>
        <dbReference type="ARBA" id="ARBA00022519"/>
    </source>
</evidence>
<keyword evidence="11" id="KW-0697">Rotamase</keyword>
<comment type="subcellular location">
    <subcellularLocation>
        <location evidence="1">Cell inner membrane</location>
        <topology evidence="1">Single-pass type II membrane protein</topology>
        <orientation evidence="1">Periplasmic side</orientation>
    </subcellularLocation>
</comment>
<dbReference type="PANTHER" id="PTHR47529:SF1">
    <property type="entry name" value="PERIPLASMIC CHAPERONE PPID"/>
    <property type="match status" value="1"/>
</dbReference>
<dbReference type="GO" id="GO:0005886">
    <property type="term" value="C:plasma membrane"/>
    <property type="evidence" value="ECO:0007669"/>
    <property type="project" value="UniProtKB-SubCell"/>
</dbReference>
<evidence type="ECO:0000256" key="8">
    <source>
        <dbReference type="ARBA" id="ARBA00038408"/>
    </source>
</evidence>
<evidence type="ECO:0000313" key="15">
    <source>
        <dbReference type="Proteomes" id="UP000524246"/>
    </source>
</evidence>
<gene>
    <name evidence="14" type="ORF">GYA55_10225</name>
</gene>
<dbReference type="AlphaFoldDB" id="A0A7X9FSW1"/>
<evidence type="ECO:0000256" key="4">
    <source>
        <dbReference type="ARBA" id="ARBA00022692"/>
    </source>
</evidence>
<evidence type="ECO:0000256" key="12">
    <source>
        <dbReference type="SAM" id="Phobius"/>
    </source>
</evidence>
<dbReference type="InterPro" id="IPR052029">
    <property type="entry name" value="PpiD_chaperone"/>
</dbReference>
<sequence>MIKILRKYQRTVFGVLVIATAALAMGGFGLGRFMGGGPRERGAITINDVVIPYEEVHRQRRELEDFYRKRFGSNYEQFMEMLKLNVNQLVVDQIIANTLIDQEIKRLGFNAGAGELDMLLRTQVFPGGVDQDSFGRYLRDQRLSPEEFMGNLKRDLARQQLTGMLRDASVASKLEALSVLEREETKYTVSFVTFDPNNYIAKVDTPKEETLQAYYDENSLKYEAPERVAYDYVVFNARDFESSIEIFPEDVEGVYTENISKYELPDEVKVRAIQVTKPKGKEQKNESNDAALDAAKEKAEKALIRAKDGEDFVKLVTEYSDNAATKLIGGEMGWIKRGVMSKSFDNAVFALKGPGIAELVETPEAFLVVEVEEYKEKSAKPLDSVRKEIEDEIRKREAPTYASEQAHKYLSEWIKSGKSLREFASENKLTVNPSGGLLAKEKDPDTAVSGLTRKIFEMPGEERQVVEMGDKSILVHIVDFKEVETPPFQEVRSLVIEDVKKKEANRLAESASKEFLDNLEKSSDKNLEKAAQKLGLKSESKENLQAGLARELPFVDDVVHSAIFSAGQPGLLKDVMSVQGKYYVFQIREINKPKIEEMQKKVSQKQEEVSVENGEILLQSLINRLKAAAKIEVDPGLMVEDAA</sequence>
<evidence type="ECO:0000259" key="13">
    <source>
        <dbReference type="PROSITE" id="PS50198"/>
    </source>
</evidence>
<accession>A0A7X9FSW1</accession>
<evidence type="ECO:0000256" key="11">
    <source>
        <dbReference type="PROSITE-ProRule" id="PRU00278"/>
    </source>
</evidence>